<evidence type="ECO:0000256" key="2">
    <source>
        <dbReference type="ARBA" id="ARBA00022478"/>
    </source>
</evidence>
<reference evidence="9" key="1">
    <citation type="submission" date="2016-06" db="EMBL/GenBank/DDBJ databases">
        <title>A core phylogeny of Dictyostelia derived from 50 functionally divergent proteins retrieved from five existing and six newly sequenced genomes.</title>
        <authorList>
            <person name="Singh R."/>
            <person name="Schilde C."/>
            <person name="Gezzard T."/>
            <person name="Schaap P."/>
        </authorList>
    </citation>
    <scope>NUCLEOTIDE SEQUENCE</scope>
    <source>
        <strain evidence="9">FG12A</strain>
    </source>
</reference>
<dbReference type="InterPro" id="IPR008806">
    <property type="entry name" value="RNA_pol_III_Rpc82_C"/>
</dbReference>
<keyword evidence="3 5" id="KW-0804">Transcription</keyword>
<keyword evidence="2 5" id="KW-0240">DNA-directed RNA polymerase</keyword>
<dbReference type="InterPro" id="IPR039748">
    <property type="entry name" value="RPC3"/>
</dbReference>
<accession>A0A1L2FUQ1</accession>
<feature type="region of interest" description="Disordered" evidence="6">
    <location>
        <begin position="111"/>
        <end position="230"/>
    </location>
</feature>
<dbReference type="GO" id="GO:0006351">
    <property type="term" value="P:DNA-templated transcription"/>
    <property type="evidence" value="ECO:0007669"/>
    <property type="project" value="InterPro"/>
</dbReference>
<dbReference type="PANTHER" id="PTHR12949:SF0">
    <property type="entry name" value="DNA-DIRECTED RNA POLYMERASE III SUBUNIT RPC3"/>
    <property type="match status" value="1"/>
</dbReference>
<proteinExistence type="inferred from homology"/>
<evidence type="ECO:0000259" key="8">
    <source>
        <dbReference type="Pfam" id="PF22536"/>
    </source>
</evidence>
<comment type="subunit">
    <text evidence="5">Component of the RNA polymerase III (Pol III) complex consisting of 17 subunits.</text>
</comment>
<comment type="function">
    <text evidence="5">DNA-dependent RNA polymerase catalyzes the transcription of DNA into RNA using the four ribonucleoside triphosphates as substrates. Specific core component of RNA polymerase III which synthesizes small RNAs, such as 5S rRNA and tRNAs.</text>
</comment>
<dbReference type="AlphaFoldDB" id="A0A1L2FUQ1"/>
<evidence type="ECO:0000256" key="3">
    <source>
        <dbReference type="ARBA" id="ARBA00023163"/>
    </source>
</evidence>
<evidence type="ECO:0000256" key="6">
    <source>
        <dbReference type="SAM" id="MobiDB-lite"/>
    </source>
</evidence>
<dbReference type="EMBL" id="KX539348">
    <property type="protein sequence ID" value="AOE43190.1"/>
    <property type="molecule type" value="Genomic_DNA"/>
</dbReference>
<sequence length="565" mass="64286">MLTDTDKKVDPKAATVDDLSDAYYTASLSAAIHRLRISKYTNFIQEKYGEMAVILIEELTDNGRLTMESVVNQSAEYTKQRTGNFSDDLNRQFEDVFTQLVVDHFIMKAPNPKPLIPGQEDAENNAKEAKSTKTTKLSRQQQQQLHDPFALPSSLMKKTSSKKDAESNIVSNRAVSITPSEDIPAPPKKGAKKTAAKATKPAAKSKETTSKTSGKKRKKQTDDDEESLPDVLLVSESAPVDIPDDIDRQPFKRNRTSADVYTVVDSEEQNQMLVSEEKRILWRVNYDQFLIEFKLMACFEFVQTKLDQKAALIFNSMVNLCKKSIKLNQEHNTTSIFSEDILKEYNNTVELSDQIDKRQLDNYLPLMQATRPSIITKMQAQSRSSMADSGVYQVNIANISAVLKQKMVESIIKQQYGDGGLRVFKLLLIKKQLEPKQIADFAMIPLKDSKTLLFKMMEKSIIKLQEVPRSSDHFAARTFYLFFVDYPNVASNFVEDIYKAIYNCRERLNAETLPHLDMVQKMETIPEDQLSLDQTNLLKKVQRMTEVLETMVSNLDNDLLILSCF</sequence>
<gene>
    <name evidence="9" type="primary">rpc3</name>
</gene>
<comment type="similarity">
    <text evidence="5">Belongs to the eukaryotic RPC3/POLR3C RNA polymerase subunit family.</text>
</comment>
<evidence type="ECO:0000256" key="1">
    <source>
        <dbReference type="ARBA" id="ARBA00004123"/>
    </source>
</evidence>
<name>A0A1L2FUQ1_9MYCE</name>
<feature type="compositionally biased region" description="Polar residues" evidence="6">
    <location>
        <begin position="132"/>
        <end position="145"/>
    </location>
</feature>
<dbReference type="PANTHER" id="PTHR12949">
    <property type="entry name" value="RNA POLYMERASE III DNA DIRECTED -RELATED"/>
    <property type="match status" value="1"/>
</dbReference>
<comment type="subcellular location">
    <subcellularLocation>
        <location evidence="1 5">Nucleus</location>
    </subcellularLocation>
</comment>
<keyword evidence="4 5" id="KW-0539">Nucleus</keyword>
<evidence type="ECO:0000256" key="4">
    <source>
        <dbReference type="ARBA" id="ARBA00023242"/>
    </source>
</evidence>
<organism evidence="9">
    <name type="scientific">Acytostelium leptosomum</name>
    <dbReference type="NCBI Taxonomy" id="133408"/>
    <lineage>
        <taxon>Eukaryota</taxon>
        <taxon>Amoebozoa</taxon>
        <taxon>Evosea</taxon>
        <taxon>Eumycetozoa</taxon>
        <taxon>Dictyostelia</taxon>
        <taxon>Acytosteliales</taxon>
        <taxon>Acytosteliaceae</taxon>
        <taxon>Acytostelium</taxon>
    </lineage>
</organism>
<feature type="domain" description="RNA polymerase III Rpc82 C -terminal" evidence="7">
    <location>
        <begin position="96"/>
        <end position="368"/>
    </location>
</feature>
<dbReference type="GO" id="GO:0003697">
    <property type="term" value="F:single-stranded DNA binding"/>
    <property type="evidence" value="ECO:0007669"/>
    <property type="project" value="UniProtKB-UniRule"/>
</dbReference>
<dbReference type="InterPro" id="IPR055207">
    <property type="entry name" value="POLR3C_WHD"/>
</dbReference>
<dbReference type="InterPro" id="IPR036388">
    <property type="entry name" value="WH-like_DNA-bd_sf"/>
</dbReference>
<dbReference type="Pfam" id="PF05645">
    <property type="entry name" value="RNA_pol_Rpc82"/>
    <property type="match status" value="1"/>
</dbReference>
<feature type="domain" description="DNA-directed RNA polymerase III subunit RPC3 winged-helix" evidence="8">
    <location>
        <begin position="408"/>
        <end position="484"/>
    </location>
</feature>
<feature type="compositionally biased region" description="Polar residues" evidence="6">
    <location>
        <begin position="168"/>
        <end position="179"/>
    </location>
</feature>
<evidence type="ECO:0000259" key="7">
    <source>
        <dbReference type="Pfam" id="PF05645"/>
    </source>
</evidence>
<evidence type="ECO:0000256" key="5">
    <source>
        <dbReference type="RuleBase" id="RU367076"/>
    </source>
</evidence>
<dbReference type="Gene3D" id="1.10.10.10">
    <property type="entry name" value="Winged helix-like DNA-binding domain superfamily/Winged helix DNA-binding domain"/>
    <property type="match status" value="3"/>
</dbReference>
<dbReference type="Pfam" id="PF22536">
    <property type="entry name" value="WHD_POLR3C"/>
    <property type="match status" value="1"/>
</dbReference>
<evidence type="ECO:0000313" key="9">
    <source>
        <dbReference type="EMBL" id="AOE43190.1"/>
    </source>
</evidence>
<dbReference type="FunFam" id="1.10.10.10:FF:000420">
    <property type="entry name" value="RNA polymerase III subunit, putative"/>
    <property type="match status" value="1"/>
</dbReference>
<protein>
    <recommendedName>
        <fullName evidence="5">DNA-directed RNA polymerase III subunit RPC3</fullName>
        <shortName evidence="5">RNA polymerase III subunit C3</shortName>
    </recommendedName>
</protein>
<dbReference type="GO" id="GO:0005666">
    <property type="term" value="C:RNA polymerase III complex"/>
    <property type="evidence" value="ECO:0007669"/>
    <property type="project" value="UniProtKB-UniRule"/>
</dbReference>